<dbReference type="InterPro" id="IPR007320">
    <property type="entry name" value="PDCD2_C"/>
</dbReference>
<dbReference type="Gene3D" id="6.10.140.2220">
    <property type="match status" value="1"/>
</dbReference>
<organism evidence="6 7">
    <name type="scientific">Lucilia cuprina</name>
    <name type="common">Green bottle fly</name>
    <name type="synonym">Australian sheep blowfly</name>
    <dbReference type="NCBI Taxonomy" id="7375"/>
    <lineage>
        <taxon>Eukaryota</taxon>
        <taxon>Metazoa</taxon>
        <taxon>Ecdysozoa</taxon>
        <taxon>Arthropoda</taxon>
        <taxon>Hexapoda</taxon>
        <taxon>Insecta</taxon>
        <taxon>Pterygota</taxon>
        <taxon>Neoptera</taxon>
        <taxon>Endopterygota</taxon>
        <taxon>Diptera</taxon>
        <taxon>Brachycera</taxon>
        <taxon>Muscomorpha</taxon>
        <taxon>Oestroidea</taxon>
        <taxon>Calliphoridae</taxon>
        <taxon>Luciliinae</taxon>
        <taxon>Lucilia</taxon>
    </lineage>
</organism>
<dbReference type="GO" id="GO:0005737">
    <property type="term" value="C:cytoplasm"/>
    <property type="evidence" value="ECO:0007669"/>
    <property type="project" value="InterPro"/>
</dbReference>
<keyword evidence="2 4" id="KW-0863">Zinc-finger</keyword>
<dbReference type="SUPFAM" id="SSF144232">
    <property type="entry name" value="HIT/MYND zinc finger-like"/>
    <property type="match status" value="1"/>
</dbReference>
<dbReference type="Pfam" id="PF04194">
    <property type="entry name" value="PDCD2_C"/>
    <property type="match status" value="1"/>
</dbReference>
<proteinExistence type="predicted"/>
<comment type="caution">
    <text evidence="6">The sequence shown here is derived from an EMBL/GenBank/DDBJ whole genome shotgun (WGS) entry which is preliminary data.</text>
</comment>
<dbReference type="GO" id="GO:0005634">
    <property type="term" value="C:nucleus"/>
    <property type="evidence" value="ECO:0007669"/>
    <property type="project" value="TreeGrafter"/>
</dbReference>
<gene>
    <name evidence="6" type="ORF">FF38_01787</name>
</gene>
<dbReference type="GO" id="GO:0008270">
    <property type="term" value="F:zinc ion binding"/>
    <property type="evidence" value="ECO:0007669"/>
    <property type="project" value="UniProtKB-KW"/>
</dbReference>
<dbReference type="PANTHER" id="PTHR12298">
    <property type="entry name" value="PCDC2 PROGRAMMED CELL DEATH PROTEIN 2 -RELATED"/>
    <property type="match status" value="1"/>
</dbReference>
<evidence type="ECO:0000256" key="4">
    <source>
        <dbReference type="PROSITE-ProRule" id="PRU00134"/>
    </source>
</evidence>
<dbReference type="STRING" id="7375.A0A0L0CN09"/>
<dbReference type="Proteomes" id="UP000037069">
    <property type="component" value="Unassembled WGS sequence"/>
</dbReference>
<sequence length="357" mass="40858">MQGIDLGFAEECESEWLTNAHFPSKLGGKPAWLHLGDLPTTEALKCSKCNNQKSFLCQIYAPFDDDYNFHRMVYVFVCRTESCFSANDNSNITVLRSQLPLRNEFYPDVPPPEEGEAVPEVLPPNTKLCIACGCVGPLKCGRCKKVNYCGAPHQRLHWKIHKLTCTTEDSVPAKAQNHHIPEILFPEWEIDMNTDEDDNIRNDSKSDIDEEQELKKLEQLTASGKAGEFQNLPESELEKYTKGSEEIDDKYFRKFRKECDKDPMQIIRYKRNGQALWIADTQTTIKEQLHNIPKCGLCGAERVFEFQIMPQMLNYLKDANVDWGVIAVYTCPKSCPLPKDKGYVEEFCLKQDIVNSQ</sequence>
<name>A0A0L0CN09_LUCCU</name>
<dbReference type="Pfam" id="PF01753">
    <property type="entry name" value="zf-MYND"/>
    <property type="match status" value="1"/>
</dbReference>
<dbReference type="EMBL" id="JRES01000160">
    <property type="protein sequence ID" value="KNC33728.1"/>
    <property type="molecule type" value="Genomic_DNA"/>
</dbReference>
<evidence type="ECO:0000256" key="2">
    <source>
        <dbReference type="ARBA" id="ARBA00022771"/>
    </source>
</evidence>
<dbReference type="OMA" id="HQVIRYS"/>
<keyword evidence="7" id="KW-1185">Reference proteome</keyword>
<evidence type="ECO:0000313" key="7">
    <source>
        <dbReference type="Proteomes" id="UP000037069"/>
    </source>
</evidence>
<dbReference type="OrthoDB" id="443682at2759"/>
<evidence type="ECO:0000313" key="6">
    <source>
        <dbReference type="EMBL" id="KNC33728.1"/>
    </source>
</evidence>
<dbReference type="AlphaFoldDB" id="A0A0L0CN09"/>
<keyword evidence="3" id="KW-0862">Zinc</keyword>
<accession>A0A0L0CN09</accession>
<dbReference type="InterPro" id="IPR002893">
    <property type="entry name" value="Znf_MYND"/>
</dbReference>
<reference evidence="6 7" key="1">
    <citation type="journal article" date="2015" name="Nat. Commun.">
        <title>Lucilia cuprina genome unlocks parasitic fly biology to underpin future interventions.</title>
        <authorList>
            <person name="Anstead C.A."/>
            <person name="Korhonen P.K."/>
            <person name="Young N.D."/>
            <person name="Hall R.S."/>
            <person name="Jex A.R."/>
            <person name="Murali S.C."/>
            <person name="Hughes D.S."/>
            <person name="Lee S.F."/>
            <person name="Perry T."/>
            <person name="Stroehlein A.J."/>
            <person name="Ansell B.R."/>
            <person name="Breugelmans B."/>
            <person name="Hofmann A."/>
            <person name="Qu J."/>
            <person name="Dugan S."/>
            <person name="Lee S.L."/>
            <person name="Chao H."/>
            <person name="Dinh H."/>
            <person name="Han Y."/>
            <person name="Doddapaneni H.V."/>
            <person name="Worley K.C."/>
            <person name="Muzny D.M."/>
            <person name="Ioannidis P."/>
            <person name="Waterhouse R.M."/>
            <person name="Zdobnov E.M."/>
            <person name="James P.J."/>
            <person name="Bagnall N.H."/>
            <person name="Kotze A.C."/>
            <person name="Gibbs R.A."/>
            <person name="Richards S."/>
            <person name="Batterham P."/>
            <person name="Gasser R.B."/>
        </authorList>
    </citation>
    <scope>NUCLEOTIDE SEQUENCE [LARGE SCALE GENOMIC DNA]</scope>
    <source>
        <strain evidence="6 7">LS</strain>
        <tissue evidence="6">Full body</tissue>
    </source>
</reference>
<protein>
    <recommendedName>
        <fullName evidence="5">MYND-type domain-containing protein</fullName>
    </recommendedName>
</protein>
<evidence type="ECO:0000259" key="5">
    <source>
        <dbReference type="PROSITE" id="PS50865"/>
    </source>
</evidence>
<dbReference type="PROSITE" id="PS01360">
    <property type="entry name" value="ZF_MYND_1"/>
    <property type="match status" value="1"/>
</dbReference>
<keyword evidence="1" id="KW-0479">Metal-binding</keyword>
<evidence type="ECO:0000256" key="3">
    <source>
        <dbReference type="ARBA" id="ARBA00022833"/>
    </source>
</evidence>
<evidence type="ECO:0000256" key="1">
    <source>
        <dbReference type="ARBA" id="ARBA00022723"/>
    </source>
</evidence>
<dbReference type="PANTHER" id="PTHR12298:SF4">
    <property type="entry name" value="PROGRAMMED CELL DEATH PROTEIN 2"/>
    <property type="match status" value="1"/>
</dbReference>
<dbReference type="PROSITE" id="PS50865">
    <property type="entry name" value="ZF_MYND_2"/>
    <property type="match status" value="1"/>
</dbReference>
<feature type="domain" description="MYND-type" evidence="5">
    <location>
        <begin position="129"/>
        <end position="165"/>
    </location>
</feature>